<dbReference type="PROSITE" id="PS50113">
    <property type="entry name" value="PAC"/>
    <property type="match status" value="1"/>
</dbReference>
<dbReference type="SUPFAM" id="SSF55785">
    <property type="entry name" value="PYP-like sensor domain (PAS domain)"/>
    <property type="match status" value="1"/>
</dbReference>
<evidence type="ECO:0000259" key="7">
    <source>
        <dbReference type="PROSITE" id="PS50045"/>
    </source>
</evidence>
<comment type="caution">
    <text evidence="10">The sequence shown here is derived from an EMBL/GenBank/DDBJ whole genome shotgun (WGS) entry which is preliminary data.</text>
</comment>
<dbReference type="Pfam" id="PF25601">
    <property type="entry name" value="AAA_lid_14"/>
    <property type="match status" value="1"/>
</dbReference>
<dbReference type="InterPro" id="IPR025662">
    <property type="entry name" value="Sigma_54_int_dom_ATP-bd_1"/>
</dbReference>
<dbReference type="EMBL" id="JAAZON010000229">
    <property type="protein sequence ID" value="NMC62590.1"/>
    <property type="molecule type" value="Genomic_DNA"/>
</dbReference>
<keyword evidence="2" id="KW-0067">ATP-binding</keyword>
<accession>A0A7X9IJG0</accession>
<dbReference type="InterPro" id="IPR000014">
    <property type="entry name" value="PAS"/>
</dbReference>
<dbReference type="SUPFAM" id="SSF52540">
    <property type="entry name" value="P-loop containing nucleoside triphosphate hydrolases"/>
    <property type="match status" value="1"/>
</dbReference>
<evidence type="ECO:0000256" key="3">
    <source>
        <dbReference type="ARBA" id="ARBA00023015"/>
    </source>
</evidence>
<dbReference type="Pfam" id="PF02954">
    <property type="entry name" value="HTH_8"/>
    <property type="match status" value="1"/>
</dbReference>
<dbReference type="PROSITE" id="PS00676">
    <property type="entry name" value="SIGMA54_INTERACT_2"/>
    <property type="match status" value="1"/>
</dbReference>
<dbReference type="Pfam" id="PF25323">
    <property type="entry name" value="6TM_PilS"/>
    <property type="match status" value="1"/>
</dbReference>
<keyword evidence="3" id="KW-0805">Transcription regulation</keyword>
<dbReference type="GO" id="GO:0005524">
    <property type="term" value="F:ATP binding"/>
    <property type="evidence" value="ECO:0007669"/>
    <property type="project" value="UniProtKB-KW"/>
</dbReference>
<keyword evidence="6" id="KW-0472">Membrane</keyword>
<feature type="transmembrane region" description="Helical" evidence="6">
    <location>
        <begin position="93"/>
        <end position="116"/>
    </location>
</feature>
<dbReference type="InterPro" id="IPR025943">
    <property type="entry name" value="Sigma_54_int_dom_ATP-bd_2"/>
</dbReference>
<organism evidence="10 11">
    <name type="scientific">SAR324 cluster bacterium</name>
    <dbReference type="NCBI Taxonomy" id="2024889"/>
    <lineage>
        <taxon>Bacteria</taxon>
        <taxon>Deltaproteobacteria</taxon>
        <taxon>SAR324 cluster</taxon>
    </lineage>
</organism>
<evidence type="ECO:0000256" key="4">
    <source>
        <dbReference type="ARBA" id="ARBA00023125"/>
    </source>
</evidence>
<dbReference type="PROSITE" id="PS50112">
    <property type="entry name" value="PAS"/>
    <property type="match status" value="1"/>
</dbReference>
<keyword evidence="6" id="KW-1133">Transmembrane helix</keyword>
<keyword evidence="1" id="KW-0547">Nucleotide-binding</keyword>
<name>A0A7X9IJG0_9DELT</name>
<proteinExistence type="predicted"/>
<evidence type="ECO:0000256" key="2">
    <source>
        <dbReference type="ARBA" id="ARBA00022840"/>
    </source>
</evidence>
<dbReference type="AlphaFoldDB" id="A0A7X9IJG0"/>
<evidence type="ECO:0000259" key="8">
    <source>
        <dbReference type="PROSITE" id="PS50112"/>
    </source>
</evidence>
<dbReference type="CDD" id="cd00009">
    <property type="entry name" value="AAA"/>
    <property type="match status" value="1"/>
</dbReference>
<dbReference type="Gene3D" id="1.10.8.60">
    <property type="match status" value="1"/>
</dbReference>
<keyword evidence="5" id="KW-0804">Transcription</keyword>
<evidence type="ECO:0000256" key="5">
    <source>
        <dbReference type="ARBA" id="ARBA00023163"/>
    </source>
</evidence>
<dbReference type="SMART" id="SM00091">
    <property type="entry name" value="PAS"/>
    <property type="match status" value="1"/>
</dbReference>
<dbReference type="InterPro" id="IPR013767">
    <property type="entry name" value="PAS_fold"/>
</dbReference>
<dbReference type="PROSITE" id="PS00688">
    <property type="entry name" value="SIGMA54_INTERACT_3"/>
    <property type="match status" value="1"/>
</dbReference>
<dbReference type="InterPro" id="IPR025944">
    <property type="entry name" value="Sigma_54_int_dom_CS"/>
</dbReference>
<dbReference type="Pfam" id="PF00989">
    <property type="entry name" value="PAS"/>
    <property type="match status" value="1"/>
</dbReference>
<dbReference type="SUPFAM" id="SSF46689">
    <property type="entry name" value="Homeodomain-like"/>
    <property type="match status" value="1"/>
</dbReference>
<dbReference type="GO" id="GO:0006355">
    <property type="term" value="P:regulation of DNA-templated transcription"/>
    <property type="evidence" value="ECO:0007669"/>
    <property type="project" value="InterPro"/>
</dbReference>
<dbReference type="InterPro" id="IPR000700">
    <property type="entry name" value="PAS-assoc_C"/>
</dbReference>
<evidence type="ECO:0000313" key="10">
    <source>
        <dbReference type="EMBL" id="NMC62590.1"/>
    </source>
</evidence>
<dbReference type="CDD" id="cd00130">
    <property type="entry name" value="PAS"/>
    <property type="match status" value="1"/>
</dbReference>
<protein>
    <submittedName>
        <fullName evidence="10">Sigma 54-interacting transcriptional regulator</fullName>
    </submittedName>
</protein>
<evidence type="ECO:0000313" key="11">
    <source>
        <dbReference type="Proteomes" id="UP000524246"/>
    </source>
</evidence>
<dbReference type="InterPro" id="IPR002078">
    <property type="entry name" value="Sigma_54_int"/>
</dbReference>
<sequence>MEGQNKKTPWRTTPYAEQELKAFFAIRIAILVLACALFAYFTYSTLSMSHEAFQHLCFIFASCGLLTLASWRWCRQSSKNSFFLHSQFILDSLIVSAIIYATGGPISPFLFLYLPVVMAASIFHSRTIALFMSLFCTVAYSIMVTALLHKWIPLADASDVVHLPMGGMVPQVLGLLCAMILVAIATSFLTRKLRFSTAEAQASRLKLQEFTEHQRQLIDELPDAVVTTDSHFAITSINQSASLFLGVDEVQVVNENIFDLLEDLDGTSSEIHKANARNEEFELSFEKNNQLQHVLCRVKTIYREMGEKVGHLFIFHDVTKLRSVEEQLEVHERMAKLLSLASREDETRTGVVQTKIAHFVGESPVMQQVFKLIARVAASNATVLVSGESGTGKELVARAIHLGSSRASMPFVPVNCGAIPENLIESELFGYKRGAFTGAAQDYQGLFKHADGGTIFLDEIGELPLMMQSKLLRAIQDKVIRHLGSDRSVPVDVRIIAATNKNLKKEVEEGRFREDLFYRLNVINIVLPPLRERREDIPQLTNSILKNLIGEGKTPVVPPATMSLLMNYSYPGNVRELENILERAYVLGGEVLVPEHLPEVVREAKSPCSLGVKPQETEIIVLENIEFPVNLDEVLGNIECRYLDAALKKTNGAKKKAAELLGINFRSFRYRISKFGLGVDVED</sequence>
<feature type="domain" description="PAS" evidence="8">
    <location>
        <begin position="210"/>
        <end position="265"/>
    </location>
</feature>
<dbReference type="Gene3D" id="1.10.10.60">
    <property type="entry name" value="Homeodomain-like"/>
    <property type="match status" value="1"/>
</dbReference>
<reference evidence="10 11" key="1">
    <citation type="journal article" date="2020" name="Biotechnol. Biofuels">
        <title>New insights from the biogas microbiome by comprehensive genome-resolved metagenomics of nearly 1600 species originating from multiple anaerobic digesters.</title>
        <authorList>
            <person name="Campanaro S."/>
            <person name="Treu L."/>
            <person name="Rodriguez-R L.M."/>
            <person name="Kovalovszki A."/>
            <person name="Ziels R.M."/>
            <person name="Maus I."/>
            <person name="Zhu X."/>
            <person name="Kougias P.G."/>
            <person name="Basile A."/>
            <person name="Luo G."/>
            <person name="Schluter A."/>
            <person name="Konstantinidis K.T."/>
            <person name="Angelidaki I."/>
        </authorList>
    </citation>
    <scope>NUCLEOTIDE SEQUENCE [LARGE SCALE GENOMIC DNA]</scope>
    <source>
        <strain evidence="10">AS27yjCOA_65</strain>
    </source>
</reference>
<feature type="transmembrane region" description="Helical" evidence="6">
    <location>
        <begin position="168"/>
        <end position="189"/>
    </location>
</feature>
<dbReference type="InterPro" id="IPR003593">
    <property type="entry name" value="AAA+_ATPase"/>
</dbReference>
<dbReference type="InterPro" id="IPR009057">
    <property type="entry name" value="Homeodomain-like_sf"/>
</dbReference>
<dbReference type="InterPro" id="IPR035965">
    <property type="entry name" value="PAS-like_dom_sf"/>
</dbReference>
<dbReference type="Gene3D" id="3.40.50.300">
    <property type="entry name" value="P-loop containing nucleotide triphosphate hydrolases"/>
    <property type="match status" value="1"/>
</dbReference>
<dbReference type="SMART" id="SM00382">
    <property type="entry name" value="AAA"/>
    <property type="match status" value="1"/>
</dbReference>
<gene>
    <name evidence="10" type="ORF">GYA55_05410</name>
</gene>
<feature type="domain" description="PAC" evidence="9">
    <location>
        <begin position="277"/>
        <end position="330"/>
    </location>
</feature>
<dbReference type="FunFam" id="3.40.50.300:FF:000006">
    <property type="entry name" value="DNA-binding transcriptional regulator NtrC"/>
    <property type="match status" value="1"/>
</dbReference>
<dbReference type="GO" id="GO:0043565">
    <property type="term" value="F:sequence-specific DNA binding"/>
    <property type="evidence" value="ECO:0007669"/>
    <property type="project" value="InterPro"/>
</dbReference>
<evidence type="ECO:0000259" key="9">
    <source>
        <dbReference type="PROSITE" id="PS50113"/>
    </source>
</evidence>
<dbReference type="Gene3D" id="3.30.450.20">
    <property type="entry name" value="PAS domain"/>
    <property type="match status" value="1"/>
</dbReference>
<dbReference type="PANTHER" id="PTHR32071">
    <property type="entry name" value="TRANSCRIPTIONAL REGULATORY PROTEIN"/>
    <property type="match status" value="1"/>
</dbReference>
<keyword evidence="6" id="KW-0812">Transmembrane</keyword>
<feature type="transmembrane region" description="Helical" evidence="6">
    <location>
        <begin position="128"/>
        <end position="148"/>
    </location>
</feature>
<dbReference type="PROSITE" id="PS00675">
    <property type="entry name" value="SIGMA54_INTERACT_1"/>
    <property type="match status" value="1"/>
</dbReference>
<dbReference type="Pfam" id="PF00158">
    <property type="entry name" value="Sigma54_activat"/>
    <property type="match status" value="1"/>
</dbReference>
<evidence type="ECO:0000256" key="6">
    <source>
        <dbReference type="SAM" id="Phobius"/>
    </source>
</evidence>
<keyword evidence="4" id="KW-0238">DNA-binding</keyword>
<dbReference type="InterPro" id="IPR027417">
    <property type="entry name" value="P-loop_NTPase"/>
</dbReference>
<dbReference type="NCBIfam" id="TIGR00229">
    <property type="entry name" value="sensory_box"/>
    <property type="match status" value="1"/>
</dbReference>
<dbReference type="InterPro" id="IPR058031">
    <property type="entry name" value="AAA_lid_NorR"/>
</dbReference>
<dbReference type="PROSITE" id="PS50045">
    <property type="entry name" value="SIGMA54_INTERACT_4"/>
    <property type="match status" value="1"/>
</dbReference>
<feature type="transmembrane region" description="Helical" evidence="6">
    <location>
        <begin position="20"/>
        <end position="41"/>
    </location>
</feature>
<feature type="transmembrane region" description="Helical" evidence="6">
    <location>
        <begin position="53"/>
        <end position="73"/>
    </location>
</feature>
<evidence type="ECO:0000256" key="1">
    <source>
        <dbReference type="ARBA" id="ARBA00022741"/>
    </source>
</evidence>
<dbReference type="PRINTS" id="PR01590">
    <property type="entry name" value="HTHFIS"/>
</dbReference>
<dbReference type="Proteomes" id="UP000524246">
    <property type="component" value="Unassembled WGS sequence"/>
</dbReference>
<feature type="domain" description="Sigma-54 factor interaction" evidence="7">
    <location>
        <begin position="359"/>
        <end position="586"/>
    </location>
</feature>
<dbReference type="InterPro" id="IPR002197">
    <property type="entry name" value="HTH_Fis"/>
</dbReference>